<protein>
    <recommendedName>
        <fullName evidence="3">Glycine cleavage system H protein</fullName>
    </recommendedName>
</protein>
<keyword evidence="7" id="KW-1185">Reference proteome</keyword>
<dbReference type="HAMAP" id="MF_00272">
    <property type="entry name" value="GcvH"/>
    <property type="match status" value="1"/>
</dbReference>
<dbReference type="CDD" id="cd06848">
    <property type="entry name" value="GCS_H"/>
    <property type="match status" value="1"/>
</dbReference>
<evidence type="ECO:0000313" key="7">
    <source>
        <dbReference type="Proteomes" id="UP000599391"/>
    </source>
</evidence>
<dbReference type="NCBIfam" id="TIGR00527">
    <property type="entry name" value="gcvH"/>
    <property type="match status" value="1"/>
</dbReference>
<accession>A0A8J7L5H1</accession>
<comment type="similarity">
    <text evidence="1 3">Belongs to the GcvH family.</text>
</comment>
<evidence type="ECO:0000256" key="2">
    <source>
        <dbReference type="ARBA" id="ARBA00022823"/>
    </source>
</evidence>
<evidence type="ECO:0000256" key="1">
    <source>
        <dbReference type="ARBA" id="ARBA00009249"/>
    </source>
</evidence>
<dbReference type="NCBIfam" id="NF002270">
    <property type="entry name" value="PRK01202.1"/>
    <property type="match status" value="1"/>
</dbReference>
<name>A0A8J7L5H1_9CYAN</name>
<dbReference type="InterPro" id="IPR017453">
    <property type="entry name" value="GCV_H_sub"/>
</dbReference>
<dbReference type="Gene3D" id="2.40.50.100">
    <property type="match status" value="1"/>
</dbReference>
<comment type="cofactor">
    <cofactor evidence="3">
        <name>(R)-lipoate</name>
        <dbReference type="ChEBI" id="CHEBI:83088"/>
    </cofactor>
    <text evidence="3">Binds 1 lipoyl cofactor covalently.</text>
</comment>
<dbReference type="AlphaFoldDB" id="A0A8J7L5H1"/>
<dbReference type="InterPro" id="IPR003016">
    <property type="entry name" value="2-oxoA_DH_lipoyl-BS"/>
</dbReference>
<dbReference type="PANTHER" id="PTHR11715:SF3">
    <property type="entry name" value="GLYCINE CLEAVAGE SYSTEM H PROTEIN-RELATED"/>
    <property type="match status" value="1"/>
</dbReference>
<dbReference type="InterPro" id="IPR000089">
    <property type="entry name" value="Biotin_lipoyl"/>
</dbReference>
<dbReference type="EMBL" id="JAECZB010000024">
    <property type="protein sequence ID" value="MBH8553057.1"/>
    <property type="molecule type" value="Genomic_DNA"/>
</dbReference>
<dbReference type="InterPro" id="IPR002930">
    <property type="entry name" value="GCV_H"/>
</dbReference>
<comment type="caution">
    <text evidence="6">The sequence shown here is derived from an EMBL/GenBank/DDBJ whole genome shotgun (WGS) entry which is preliminary data.</text>
</comment>
<evidence type="ECO:0000313" key="6">
    <source>
        <dbReference type="EMBL" id="MBH8553057.1"/>
    </source>
</evidence>
<evidence type="ECO:0000256" key="3">
    <source>
        <dbReference type="HAMAP-Rule" id="MF_00272"/>
    </source>
</evidence>
<evidence type="ECO:0000259" key="5">
    <source>
        <dbReference type="PROSITE" id="PS50968"/>
    </source>
</evidence>
<dbReference type="InterPro" id="IPR011053">
    <property type="entry name" value="Single_hybrid_motif"/>
</dbReference>
<organism evidence="6 7">
    <name type="scientific">Atlanticothrix silvestris CENA357</name>
    <dbReference type="NCBI Taxonomy" id="1725252"/>
    <lineage>
        <taxon>Bacteria</taxon>
        <taxon>Bacillati</taxon>
        <taxon>Cyanobacteriota</taxon>
        <taxon>Cyanophyceae</taxon>
        <taxon>Nostocales</taxon>
        <taxon>Nodulariaceae</taxon>
        <taxon>Atlanticothrix</taxon>
        <taxon>Atlanticothrix silvestris</taxon>
    </lineage>
</organism>
<dbReference type="SUPFAM" id="SSF51230">
    <property type="entry name" value="Single hybrid motif"/>
    <property type="match status" value="1"/>
</dbReference>
<dbReference type="GO" id="GO:0005829">
    <property type="term" value="C:cytosol"/>
    <property type="evidence" value="ECO:0007669"/>
    <property type="project" value="TreeGrafter"/>
</dbReference>
<dbReference type="InterPro" id="IPR033753">
    <property type="entry name" value="GCV_H/Fam206"/>
</dbReference>
<dbReference type="GO" id="GO:0009249">
    <property type="term" value="P:protein lipoylation"/>
    <property type="evidence" value="ECO:0007669"/>
    <property type="project" value="TreeGrafter"/>
</dbReference>
<dbReference type="PROSITE" id="PS00189">
    <property type="entry name" value="LIPOYL"/>
    <property type="match status" value="1"/>
</dbReference>
<evidence type="ECO:0000256" key="4">
    <source>
        <dbReference type="PIRSR" id="PIRSR617453-50"/>
    </source>
</evidence>
<dbReference type="PROSITE" id="PS50968">
    <property type="entry name" value="BIOTINYL_LIPOYL"/>
    <property type="match status" value="1"/>
</dbReference>
<dbReference type="Pfam" id="PF01597">
    <property type="entry name" value="GCV_H"/>
    <property type="match status" value="1"/>
</dbReference>
<dbReference type="GO" id="GO:0005960">
    <property type="term" value="C:glycine cleavage complex"/>
    <property type="evidence" value="ECO:0007669"/>
    <property type="project" value="InterPro"/>
</dbReference>
<dbReference type="PANTHER" id="PTHR11715">
    <property type="entry name" value="GLYCINE CLEAVAGE SYSTEM H PROTEIN"/>
    <property type="match status" value="1"/>
</dbReference>
<dbReference type="RefSeq" id="WP_214439352.1">
    <property type="nucleotide sequence ID" value="NZ_JAECZB010000024.1"/>
</dbReference>
<dbReference type="Proteomes" id="UP000599391">
    <property type="component" value="Unassembled WGS sequence"/>
</dbReference>
<feature type="domain" description="Lipoyl-binding" evidence="5">
    <location>
        <begin position="25"/>
        <end position="107"/>
    </location>
</feature>
<comment type="function">
    <text evidence="3">The glycine cleavage system catalyzes the degradation of glycine. The H protein shuttles the methylamine group of glycine from the P protein to the T protein.</text>
</comment>
<sequence length="130" mass="14324">MSSFEYPQDLRYLDTHEYVRLDGEIATIGITEFAVDQLGDVVFLELPEIGDALAKGETFGSIESVKAVEDLSSPVTGTVIERNEALIDSPEEVAEDPYAEGWLLKVRVNDPDEVNDGLTADEYRALVEGE</sequence>
<reference evidence="6 7" key="1">
    <citation type="journal article" date="2021" name="Int. J. Syst. Evol. Microbiol.">
        <title>Amazonocrinis nigriterrae gen. nov., sp. nov., Atlanticothrix silvestris gen. nov., sp. nov. and Dendronalium phyllosphericum gen. nov., sp. nov., nostocacean cyanobacteria from Brazilian environments.</title>
        <authorList>
            <person name="Alvarenga D.O."/>
            <person name="Andreote A.P.D."/>
            <person name="Branco L.H.Z."/>
            <person name="Delbaje E."/>
            <person name="Cruz R.B."/>
            <person name="Varani A.M."/>
            <person name="Fiore M.F."/>
        </authorList>
    </citation>
    <scope>NUCLEOTIDE SEQUENCE [LARGE SCALE GENOMIC DNA]</scope>
    <source>
        <strain evidence="6 7">CENA357</strain>
    </source>
</reference>
<gene>
    <name evidence="3 6" type="primary">gcvH</name>
    <name evidence="6" type="ORF">I8751_11905</name>
</gene>
<dbReference type="GO" id="GO:0019464">
    <property type="term" value="P:glycine decarboxylation via glycine cleavage system"/>
    <property type="evidence" value="ECO:0007669"/>
    <property type="project" value="UniProtKB-UniRule"/>
</dbReference>
<proteinExistence type="inferred from homology"/>
<keyword evidence="2 3" id="KW-0450">Lipoyl</keyword>
<comment type="subunit">
    <text evidence="3">The glycine cleavage system is composed of four proteins: P, T, L and H.</text>
</comment>
<feature type="modified residue" description="N6-lipoyllysine" evidence="3 4">
    <location>
        <position position="66"/>
    </location>
</feature>